<dbReference type="OrthoDB" id="3041057at2759"/>
<dbReference type="OMA" id="WEVESGC"/>
<dbReference type="HOGENOM" id="CLU_2518774_0_0_1"/>
<keyword evidence="2" id="KW-1185">Reference proteome</keyword>
<reference evidence="2" key="1">
    <citation type="journal article" date="2012" name="Science">
        <title>The Paleozoic origin of enzymatic lignin decomposition reconstructed from 31 fungal genomes.</title>
        <authorList>
            <person name="Floudas D."/>
            <person name="Binder M."/>
            <person name="Riley R."/>
            <person name="Barry K."/>
            <person name="Blanchette R.A."/>
            <person name="Henrissat B."/>
            <person name="Martinez A.T."/>
            <person name="Otillar R."/>
            <person name="Spatafora J.W."/>
            <person name="Yadav J.S."/>
            <person name="Aerts A."/>
            <person name="Benoit I."/>
            <person name="Boyd A."/>
            <person name="Carlson A."/>
            <person name="Copeland A."/>
            <person name="Coutinho P.M."/>
            <person name="de Vries R.P."/>
            <person name="Ferreira P."/>
            <person name="Findley K."/>
            <person name="Foster B."/>
            <person name="Gaskell J."/>
            <person name="Glotzer D."/>
            <person name="Gorecki P."/>
            <person name="Heitman J."/>
            <person name="Hesse C."/>
            <person name="Hori C."/>
            <person name="Igarashi K."/>
            <person name="Jurgens J.A."/>
            <person name="Kallen N."/>
            <person name="Kersten P."/>
            <person name="Kohler A."/>
            <person name="Kuees U."/>
            <person name="Kumar T.K.A."/>
            <person name="Kuo A."/>
            <person name="LaButti K."/>
            <person name="Larrondo L.F."/>
            <person name="Lindquist E."/>
            <person name="Ling A."/>
            <person name="Lombard V."/>
            <person name="Lucas S."/>
            <person name="Lundell T."/>
            <person name="Martin R."/>
            <person name="McLaughlin D.J."/>
            <person name="Morgenstern I."/>
            <person name="Morin E."/>
            <person name="Murat C."/>
            <person name="Nagy L.G."/>
            <person name="Nolan M."/>
            <person name="Ohm R.A."/>
            <person name="Patyshakuliyeva A."/>
            <person name="Rokas A."/>
            <person name="Ruiz-Duenas F.J."/>
            <person name="Sabat G."/>
            <person name="Salamov A."/>
            <person name="Samejima M."/>
            <person name="Schmutz J."/>
            <person name="Slot J.C."/>
            <person name="St John F."/>
            <person name="Stenlid J."/>
            <person name="Sun H."/>
            <person name="Sun S."/>
            <person name="Syed K."/>
            <person name="Tsang A."/>
            <person name="Wiebenga A."/>
            <person name="Young D."/>
            <person name="Pisabarro A."/>
            <person name="Eastwood D.C."/>
            <person name="Martin F."/>
            <person name="Cullen D."/>
            <person name="Grigoriev I.V."/>
            <person name="Hibbett D.S."/>
        </authorList>
    </citation>
    <scope>NUCLEOTIDE SEQUENCE [LARGE SCALE GENOMIC DNA]</scope>
    <source>
        <strain evidence="2">HHB-11173 SS5</strain>
    </source>
</reference>
<dbReference type="AlphaFoldDB" id="R7S5B8"/>
<sequence>WTRTPLPLPEDLPSINNITGTPTVIGKRGKIVAHPASSSILLILPSNAVNATGLSILRSTAPGHFRDWEIVWEETSGCVGEPLFD</sequence>
<dbReference type="GeneID" id="18882061"/>
<dbReference type="KEGG" id="psq:PUNSTDRAFT_27757"/>
<protein>
    <submittedName>
        <fullName evidence="1">Uncharacterized protein</fullName>
    </submittedName>
</protein>
<name>R7S5B8_PUNST</name>
<dbReference type="EMBL" id="JH687554">
    <property type="protein sequence ID" value="EIN04566.1"/>
    <property type="molecule type" value="Genomic_DNA"/>
</dbReference>
<evidence type="ECO:0000313" key="2">
    <source>
        <dbReference type="Proteomes" id="UP000054196"/>
    </source>
</evidence>
<organism evidence="1 2">
    <name type="scientific">Punctularia strigosozonata (strain HHB-11173)</name>
    <name type="common">White-rot fungus</name>
    <dbReference type="NCBI Taxonomy" id="741275"/>
    <lineage>
        <taxon>Eukaryota</taxon>
        <taxon>Fungi</taxon>
        <taxon>Dikarya</taxon>
        <taxon>Basidiomycota</taxon>
        <taxon>Agaricomycotina</taxon>
        <taxon>Agaricomycetes</taxon>
        <taxon>Corticiales</taxon>
        <taxon>Punctulariaceae</taxon>
        <taxon>Punctularia</taxon>
    </lineage>
</organism>
<dbReference type="RefSeq" id="XP_007388361.1">
    <property type="nucleotide sequence ID" value="XM_007388299.1"/>
</dbReference>
<gene>
    <name evidence="1" type="ORF">PUNSTDRAFT_27757</name>
</gene>
<evidence type="ECO:0000313" key="1">
    <source>
        <dbReference type="EMBL" id="EIN04566.1"/>
    </source>
</evidence>
<feature type="non-terminal residue" evidence="1">
    <location>
        <position position="1"/>
    </location>
</feature>
<dbReference type="Proteomes" id="UP000054196">
    <property type="component" value="Unassembled WGS sequence"/>
</dbReference>
<dbReference type="eggNOG" id="ENOG502RPPF">
    <property type="taxonomic scope" value="Eukaryota"/>
</dbReference>
<accession>R7S5B8</accession>
<feature type="non-terminal residue" evidence="1">
    <location>
        <position position="85"/>
    </location>
</feature>
<proteinExistence type="predicted"/>